<dbReference type="Proteomes" id="UP001597185">
    <property type="component" value="Unassembled WGS sequence"/>
</dbReference>
<evidence type="ECO:0000313" key="2">
    <source>
        <dbReference type="EMBL" id="MFD1570400.1"/>
    </source>
</evidence>
<feature type="domain" description="DUF7964" evidence="1">
    <location>
        <begin position="25"/>
        <end position="115"/>
    </location>
</feature>
<name>A0ABD6BZU1_9EURY</name>
<dbReference type="Pfam" id="PF25912">
    <property type="entry name" value="DUF7964"/>
    <property type="match status" value="1"/>
</dbReference>
<sequence length="137" mass="15569">MIPCFPDHIKSGECPECDIVHSEYSAFPDEPITVNECNELERDAGIDMVLPIFRVEDTDEQGYYVQVVPAVIAIEENIVRVLWCNPSSDDGWIVVSEHETPMPYELARELRNTLRESAQLERTVAGHNVIEEPLLTE</sequence>
<comment type="caution">
    <text evidence="2">The sequence shown here is derived from an EMBL/GenBank/DDBJ whole genome shotgun (WGS) entry which is preliminary data.</text>
</comment>
<reference evidence="2 3" key="1">
    <citation type="journal article" date="2019" name="Int. J. Syst. Evol. Microbiol.">
        <title>The Global Catalogue of Microorganisms (GCM) 10K type strain sequencing project: providing services to taxonomists for standard genome sequencing and annotation.</title>
        <authorList>
            <consortium name="The Broad Institute Genomics Platform"/>
            <consortium name="The Broad Institute Genome Sequencing Center for Infectious Disease"/>
            <person name="Wu L."/>
            <person name="Ma J."/>
        </authorList>
    </citation>
    <scope>NUCLEOTIDE SEQUENCE [LARGE SCALE GENOMIC DNA]</scope>
    <source>
        <strain evidence="2 3">CGMCC 1.12689</strain>
    </source>
</reference>
<proteinExistence type="predicted"/>
<dbReference type="RefSeq" id="WP_256418150.1">
    <property type="nucleotide sequence ID" value="NZ_JANHDL010000004.1"/>
</dbReference>
<evidence type="ECO:0000259" key="1">
    <source>
        <dbReference type="Pfam" id="PF25912"/>
    </source>
</evidence>
<keyword evidence="3" id="KW-1185">Reference proteome</keyword>
<dbReference type="AlphaFoldDB" id="A0ABD6BZU1"/>
<evidence type="ECO:0000313" key="3">
    <source>
        <dbReference type="Proteomes" id="UP001597185"/>
    </source>
</evidence>
<gene>
    <name evidence="2" type="ORF">ACFR9T_07315</name>
</gene>
<accession>A0ABD6BZU1</accession>
<dbReference type="InterPro" id="IPR058270">
    <property type="entry name" value="DUF7964"/>
</dbReference>
<organism evidence="2 3">
    <name type="scientific">Halorubrum laminariae</name>
    <dbReference type="NCBI Taxonomy" id="1433523"/>
    <lineage>
        <taxon>Archaea</taxon>
        <taxon>Methanobacteriati</taxon>
        <taxon>Methanobacteriota</taxon>
        <taxon>Stenosarchaea group</taxon>
        <taxon>Halobacteria</taxon>
        <taxon>Halobacteriales</taxon>
        <taxon>Haloferacaceae</taxon>
        <taxon>Halorubrum</taxon>
    </lineage>
</organism>
<dbReference type="EMBL" id="JBHUDB010000002">
    <property type="protein sequence ID" value="MFD1570400.1"/>
    <property type="molecule type" value="Genomic_DNA"/>
</dbReference>
<protein>
    <recommendedName>
        <fullName evidence="1">DUF7964 domain-containing protein</fullName>
    </recommendedName>
</protein>